<dbReference type="SUPFAM" id="SSF81301">
    <property type="entry name" value="Nucleotidyltransferase"/>
    <property type="match status" value="1"/>
</dbReference>
<protein>
    <submittedName>
        <fullName evidence="2">Nucleotidyltransferase</fullName>
    </submittedName>
</protein>
<dbReference type="InterPro" id="IPR045792">
    <property type="entry name" value="DUF6036"/>
</dbReference>
<evidence type="ECO:0000259" key="1">
    <source>
        <dbReference type="Pfam" id="PF19502"/>
    </source>
</evidence>
<dbReference type="AlphaFoldDB" id="A0AAW6TY33"/>
<comment type="caution">
    <text evidence="2">The sequence shown here is derived from an EMBL/GenBank/DDBJ whole genome shotgun (WGS) entry which is preliminary data.</text>
</comment>
<organism evidence="2 3">
    <name type="scientific">Anaerobaca lacustris</name>
    <dbReference type="NCBI Taxonomy" id="3044600"/>
    <lineage>
        <taxon>Bacteria</taxon>
        <taxon>Pseudomonadati</taxon>
        <taxon>Planctomycetota</taxon>
        <taxon>Phycisphaerae</taxon>
        <taxon>Sedimentisphaerales</taxon>
        <taxon>Anaerobacaceae</taxon>
        <taxon>Anaerobaca</taxon>
    </lineage>
</organism>
<sequence length="156" mass="17482">MLNRLQDVFRSFQHHDVKYVVIGGIASVLHGVPRATFDLDILIEATPENAERLLRALLDAGLGSASLTSAADLLAHEITMFKDRIRVDVQTSTPGLTFQEAWTHHQVVSYQGQQFFIVSREDLIRSKRAAGREIDMEDIRLLTTTEPPDPPPPESH</sequence>
<keyword evidence="3" id="KW-1185">Reference proteome</keyword>
<dbReference type="EMBL" id="JASCXX010000006">
    <property type="protein sequence ID" value="MDI6448796.1"/>
    <property type="molecule type" value="Genomic_DNA"/>
</dbReference>
<dbReference type="Pfam" id="PF19502">
    <property type="entry name" value="DUF6036"/>
    <property type="match status" value="1"/>
</dbReference>
<dbReference type="Gene3D" id="3.30.460.40">
    <property type="match status" value="1"/>
</dbReference>
<name>A0AAW6TY33_9BACT</name>
<evidence type="ECO:0000313" key="2">
    <source>
        <dbReference type="EMBL" id="MDI6448796.1"/>
    </source>
</evidence>
<evidence type="ECO:0000313" key="3">
    <source>
        <dbReference type="Proteomes" id="UP001431776"/>
    </source>
</evidence>
<proteinExistence type="predicted"/>
<dbReference type="RefSeq" id="WP_349244204.1">
    <property type="nucleotide sequence ID" value="NZ_JASCXX010000006.1"/>
</dbReference>
<gene>
    <name evidence="2" type="ORF">QJ522_07040</name>
</gene>
<dbReference type="InterPro" id="IPR043519">
    <property type="entry name" value="NT_sf"/>
</dbReference>
<feature type="domain" description="DUF6036" evidence="1">
    <location>
        <begin position="13"/>
        <end position="140"/>
    </location>
</feature>
<accession>A0AAW6TY33</accession>
<reference evidence="2" key="1">
    <citation type="submission" date="2023-05" db="EMBL/GenBank/DDBJ databases">
        <title>Anaerotaeda fermentans gen. nov., sp. nov., a novel anaerobic planctomycete of the new family within the order Sedimentisphaerales isolated from Taman Peninsula, Russia.</title>
        <authorList>
            <person name="Khomyakova M.A."/>
            <person name="Merkel A.Y."/>
            <person name="Slobodkin A.I."/>
        </authorList>
    </citation>
    <scope>NUCLEOTIDE SEQUENCE</scope>
    <source>
        <strain evidence="2">M17dextr</strain>
    </source>
</reference>
<dbReference type="Proteomes" id="UP001431776">
    <property type="component" value="Unassembled WGS sequence"/>
</dbReference>